<sequence>MNYLKALEHAIIYIEDHLSEPFSVEEAARYAGYSYYHLTRQFSAVLGESIGSYVRKRRLANAAKDLIYSDERILDIALKWGFESSEAFSRAFKSLYMMNPAAYRRNRLDLFIGKKPMLDEERLSHLAENLTVQPVLTTLPDIKVAGLRGQTTLRDNVLPGLWAEFNSISHKIPDAIPGGRGFGICEACSEGNTLLNMNEDVNFSEIAGIEVSSLEHIKPPFTGKILKGGRYAVFTHKGSLSRLSETFEYIWGTWFLSAQEELDFREDFELYDERFLGYDHPESRIDLYIPVK</sequence>
<dbReference type="InterPro" id="IPR010499">
    <property type="entry name" value="AraC_E-bd"/>
</dbReference>
<dbReference type="SUPFAM" id="SSF46689">
    <property type="entry name" value="Homeodomain-like"/>
    <property type="match status" value="2"/>
</dbReference>
<dbReference type="InterPro" id="IPR050959">
    <property type="entry name" value="MarA-like"/>
</dbReference>
<accession>A0AB73T8G0</accession>
<dbReference type="SMART" id="SM00871">
    <property type="entry name" value="AraC_E_bind"/>
    <property type="match status" value="1"/>
</dbReference>
<dbReference type="InterPro" id="IPR029441">
    <property type="entry name" value="Cass2"/>
</dbReference>
<dbReference type="PRINTS" id="PR00032">
    <property type="entry name" value="HTHARAC"/>
</dbReference>
<dbReference type="PANTHER" id="PTHR47504">
    <property type="entry name" value="RIGHT ORIGIN-BINDING PROTEIN"/>
    <property type="match status" value="1"/>
</dbReference>
<feature type="domain" description="HTH araC/xylS-type" evidence="4">
    <location>
        <begin position="8"/>
        <end position="106"/>
    </location>
</feature>
<dbReference type="PANTHER" id="PTHR47504:SF5">
    <property type="entry name" value="RIGHT ORIGIN-BINDING PROTEIN"/>
    <property type="match status" value="1"/>
</dbReference>
<dbReference type="InterPro" id="IPR020449">
    <property type="entry name" value="Tscrpt_reg_AraC-type_HTH"/>
</dbReference>
<dbReference type="Pfam" id="PF14526">
    <property type="entry name" value="Cass2"/>
    <property type="match status" value="1"/>
</dbReference>
<keyword evidence="6" id="KW-1185">Reference proteome</keyword>
<protein>
    <submittedName>
        <fullName evidence="5">AraC family transcriptional regulator</fullName>
    </submittedName>
</protein>
<dbReference type="Gene3D" id="3.20.80.10">
    <property type="entry name" value="Regulatory factor, effector binding domain"/>
    <property type="match status" value="1"/>
</dbReference>
<evidence type="ECO:0000256" key="3">
    <source>
        <dbReference type="ARBA" id="ARBA00023163"/>
    </source>
</evidence>
<dbReference type="EMBL" id="QGGY01000002">
    <property type="protein sequence ID" value="PWJ78048.1"/>
    <property type="molecule type" value="Genomic_DNA"/>
</dbReference>
<dbReference type="RefSeq" id="WP_109624993.1">
    <property type="nucleotide sequence ID" value="NZ_CABJAT010000002.1"/>
</dbReference>
<comment type="caution">
    <text evidence="5">The sequence shown here is derived from an EMBL/GenBank/DDBJ whole genome shotgun (WGS) entry which is preliminary data.</text>
</comment>
<reference evidence="5 6" key="1">
    <citation type="submission" date="2018-05" db="EMBL/GenBank/DDBJ databases">
        <authorList>
            <person name="Goeker M."/>
            <person name="Huntemann M."/>
            <person name="Clum A."/>
            <person name="Pillay M."/>
            <person name="Palaniappan K."/>
            <person name="Varghese N."/>
            <person name="Mikhailova N."/>
            <person name="Stamatis D."/>
            <person name="Reddy T."/>
            <person name="Daum C."/>
            <person name="Shapiro N."/>
            <person name="Ivanova N."/>
            <person name="Kyrpides N."/>
            <person name="Woyke T."/>
        </authorList>
    </citation>
    <scope>NUCLEOTIDE SEQUENCE [LARGE SCALE GENOMIC DNA]</scope>
    <source>
        <strain evidence="5 6">DSM 26524</strain>
    </source>
</reference>
<dbReference type="Gene3D" id="1.10.10.60">
    <property type="entry name" value="Homeodomain-like"/>
    <property type="match status" value="2"/>
</dbReference>
<dbReference type="Proteomes" id="UP000245412">
    <property type="component" value="Unassembled WGS sequence"/>
</dbReference>
<dbReference type="InterPro" id="IPR011256">
    <property type="entry name" value="Reg_factor_effector_dom_sf"/>
</dbReference>
<dbReference type="SMART" id="SM00342">
    <property type="entry name" value="HTH_ARAC"/>
    <property type="match status" value="1"/>
</dbReference>
<keyword evidence="2" id="KW-0238">DNA-binding</keyword>
<dbReference type="InterPro" id="IPR018060">
    <property type="entry name" value="HTH_AraC"/>
</dbReference>
<dbReference type="GO" id="GO:0043565">
    <property type="term" value="F:sequence-specific DNA binding"/>
    <property type="evidence" value="ECO:0007669"/>
    <property type="project" value="InterPro"/>
</dbReference>
<dbReference type="InterPro" id="IPR009057">
    <property type="entry name" value="Homeodomain-like_sf"/>
</dbReference>
<evidence type="ECO:0000259" key="4">
    <source>
        <dbReference type="PROSITE" id="PS01124"/>
    </source>
</evidence>
<dbReference type="SUPFAM" id="SSF55136">
    <property type="entry name" value="Probable bacterial effector-binding domain"/>
    <property type="match status" value="1"/>
</dbReference>
<proteinExistence type="predicted"/>
<evidence type="ECO:0000313" key="6">
    <source>
        <dbReference type="Proteomes" id="UP000245412"/>
    </source>
</evidence>
<gene>
    <name evidence="5" type="ORF">C7383_102181</name>
</gene>
<organism evidence="5 6">
    <name type="scientific">Murimonas intestini</name>
    <dbReference type="NCBI Taxonomy" id="1337051"/>
    <lineage>
        <taxon>Bacteria</taxon>
        <taxon>Bacillati</taxon>
        <taxon>Bacillota</taxon>
        <taxon>Clostridia</taxon>
        <taxon>Lachnospirales</taxon>
        <taxon>Lachnospiraceae</taxon>
        <taxon>Murimonas</taxon>
    </lineage>
</organism>
<dbReference type="PROSITE" id="PS01124">
    <property type="entry name" value="HTH_ARAC_FAMILY_2"/>
    <property type="match status" value="1"/>
</dbReference>
<name>A0AB73T8G0_9FIRM</name>
<keyword evidence="1" id="KW-0805">Transcription regulation</keyword>
<evidence type="ECO:0000256" key="2">
    <source>
        <dbReference type="ARBA" id="ARBA00023125"/>
    </source>
</evidence>
<dbReference type="GO" id="GO:0003700">
    <property type="term" value="F:DNA-binding transcription factor activity"/>
    <property type="evidence" value="ECO:0007669"/>
    <property type="project" value="InterPro"/>
</dbReference>
<evidence type="ECO:0000256" key="1">
    <source>
        <dbReference type="ARBA" id="ARBA00023015"/>
    </source>
</evidence>
<evidence type="ECO:0000313" key="5">
    <source>
        <dbReference type="EMBL" id="PWJ78048.1"/>
    </source>
</evidence>
<dbReference type="AlphaFoldDB" id="A0AB73T8G0"/>
<keyword evidence="3" id="KW-0804">Transcription</keyword>
<dbReference type="Pfam" id="PF12833">
    <property type="entry name" value="HTH_18"/>
    <property type="match status" value="1"/>
</dbReference>